<evidence type="ECO:0000313" key="1">
    <source>
        <dbReference type="EMBL" id="PVD23794.1"/>
    </source>
</evidence>
<reference evidence="1 2" key="1">
    <citation type="submission" date="2018-04" db="EMBL/GenBank/DDBJ databases">
        <title>The genome of golden apple snail Pomacea canaliculata provides insight into stress tolerance and invasive adaptation.</title>
        <authorList>
            <person name="Liu C."/>
            <person name="Liu B."/>
            <person name="Ren Y."/>
            <person name="Zhang Y."/>
            <person name="Wang H."/>
            <person name="Li S."/>
            <person name="Jiang F."/>
            <person name="Yin L."/>
            <person name="Zhang G."/>
            <person name="Qian W."/>
            <person name="Fan W."/>
        </authorList>
    </citation>
    <scope>NUCLEOTIDE SEQUENCE [LARGE SCALE GENOMIC DNA]</scope>
    <source>
        <strain evidence="1">SZHN2017</strain>
        <tissue evidence="1">Muscle</tissue>
    </source>
</reference>
<gene>
    <name evidence="1" type="ORF">C0Q70_17068</name>
</gene>
<protein>
    <submittedName>
        <fullName evidence="1">Uncharacterized protein</fullName>
    </submittedName>
</protein>
<dbReference type="EMBL" id="PZQS01000010">
    <property type="protein sequence ID" value="PVD23794.1"/>
    <property type="molecule type" value="Genomic_DNA"/>
</dbReference>
<comment type="caution">
    <text evidence="1">The sequence shown here is derived from an EMBL/GenBank/DDBJ whole genome shotgun (WGS) entry which is preliminary data.</text>
</comment>
<name>A0A2T7NRJ3_POMCA</name>
<keyword evidence="2" id="KW-1185">Reference proteome</keyword>
<dbReference type="AlphaFoldDB" id="A0A2T7NRJ3"/>
<dbReference type="Proteomes" id="UP000245119">
    <property type="component" value="Linkage Group LG10"/>
</dbReference>
<organism evidence="1 2">
    <name type="scientific">Pomacea canaliculata</name>
    <name type="common">Golden apple snail</name>
    <dbReference type="NCBI Taxonomy" id="400727"/>
    <lineage>
        <taxon>Eukaryota</taxon>
        <taxon>Metazoa</taxon>
        <taxon>Spiralia</taxon>
        <taxon>Lophotrochozoa</taxon>
        <taxon>Mollusca</taxon>
        <taxon>Gastropoda</taxon>
        <taxon>Caenogastropoda</taxon>
        <taxon>Architaenioglossa</taxon>
        <taxon>Ampullarioidea</taxon>
        <taxon>Ampullariidae</taxon>
        <taxon>Pomacea</taxon>
    </lineage>
</organism>
<evidence type="ECO:0000313" key="2">
    <source>
        <dbReference type="Proteomes" id="UP000245119"/>
    </source>
</evidence>
<proteinExistence type="predicted"/>
<sequence>MEDEDRIADKSDLEIKLVPNLVPPRGGDSVCNDVWLASRSARLSRPGLVLPSETEDREVVEAVDG</sequence>
<accession>A0A2T7NRJ3</accession>